<keyword evidence="1" id="KW-1133">Transmembrane helix</keyword>
<accession>A0A2P2PW59</accession>
<proteinExistence type="predicted"/>
<evidence type="ECO:0000256" key="1">
    <source>
        <dbReference type="SAM" id="Phobius"/>
    </source>
</evidence>
<protein>
    <submittedName>
        <fullName evidence="2">Uncharacterized protein</fullName>
    </submittedName>
</protein>
<keyword evidence="1" id="KW-0812">Transmembrane</keyword>
<sequence>MSTCNAISVALSGKLSWFLFSLFASFCVIVNTFNYWV</sequence>
<feature type="transmembrane region" description="Helical" evidence="1">
    <location>
        <begin position="15"/>
        <end position="36"/>
    </location>
</feature>
<keyword evidence="1" id="KW-0472">Membrane</keyword>
<organism evidence="2">
    <name type="scientific">Rhizophora mucronata</name>
    <name type="common">Asiatic mangrove</name>
    <dbReference type="NCBI Taxonomy" id="61149"/>
    <lineage>
        <taxon>Eukaryota</taxon>
        <taxon>Viridiplantae</taxon>
        <taxon>Streptophyta</taxon>
        <taxon>Embryophyta</taxon>
        <taxon>Tracheophyta</taxon>
        <taxon>Spermatophyta</taxon>
        <taxon>Magnoliopsida</taxon>
        <taxon>eudicotyledons</taxon>
        <taxon>Gunneridae</taxon>
        <taxon>Pentapetalae</taxon>
        <taxon>rosids</taxon>
        <taxon>fabids</taxon>
        <taxon>Malpighiales</taxon>
        <taxon>Rhizophoraceae</taxon>
        <taxon>Rhizophora</taxon>
    </lineage>
</organism>
<dbReference type="EMBL" id="GGEC01078405">
    <property type="protein sequence ID" value="MBX58889.1"/>
    <property type="molecule type" value="Transcribed_RNA"/>
</dbReference>
<reference evidence="2" key="1">
    <citation type="submission" date="2018-02" db="EMBL/GenBank/DDBJ databases">
        <title>Rhizophora mucronata_Transcriptome.</title>
        <authorList>
            <person name="Meera S.P."/>
            <person name="Sreeshan A."/>
            <person name="Augustine A."/>
        </authorList>
    </citation>
    <scope>NUCLEOTIDE SEQUENCE</scope>
    <source>
        <tissue evidence="2">Leaf</tissue>
    </source>
</reference>
<name>A0A2P2PW59_RHIMU</name>
<evidence type="ECO:0000313" key="2">
    <source>
        <dbReference type="EMBL" id="MBX58889.1"/>
    </source>
</evidence>
<dbReference type="AlphaFoldDB" id="A0A2P2PW59"/>